<dbReference type="EMBL" id="KV418194">
    <property type="protein sequence ID" value="KZP03021.1"/>
    <property type="molecule type" value="Genomic_DNA"/>
</dbReference>
<evidence type="ECO:0000313" key="2">
    <source>
        <dbReference type="Proteomes" id="UP000076532"/>
    </source>
</evidence>
<dbReference type="SUPFAM" id="SSF52047">
    <property type="entry name" value="RNI-like"/>
    <property type="match status" value="1"/>
</dbReference>
<protein>
    <recommendedName>
        <fullName evidence="3">F-box domain-containing protein</fullName>
    </recommendedName>
</protein>
<dbReference type="InterPro" id="IPR032675">
    <property type="entry name" value="LRR_dom_sf"/>
</dbReference>
<sequence length="485" mass="53728">MPPLHSYFPAHLLIPSKQGVGARLMVEEIAEREELHPEETAESWNAKFRMHRTGGTWLVDHERMVEVVVYVCGVSRQLRVLALGLLWERVDNTNRCARRMLKGMLRNAPPPEPLASYSHRITPSHQAHEAQEAALRSQMLPLIRHFRAACPSVMDLLRAGELADLRSFHLNWIGLQKGYAGDFAGRLPNLRQLGLPVSAPSPGDGIIQLFRDIVEAAPQLDGICLSGQINGFVLDQTVLVPRLESLELSDHAYFAAALKGPWIPIEPLHLRKLSLSGIQEFIIAMFQAIRNTTITHLRIRADHLRITTALDNSSIVMAGVMAYPSLTHLHLVVSASGEEWSGPRILTQLHAIPNLTSFTFSVSGYLCPQEPANLGSAEAEYMCNTWPNLRAVGVKLADHGFFLAILNLQHLQELELNAWYWVEGPVDASDAPHTALCSLCFRGCPPRWANRGSTDLNLKRFPNLQGPEIIHGDGGAPQLIPNGAD</sequence>
<dbReference type="Proteomes" id="UP000076532">
    <property type="component" value="Unassembled WGS sequence"/>
</dbReference>
<dbReference type="Gene3D" id="3.80.10.10">
    <property type="entry name" value="Ribonuclease Inhibitor"/>
    <property type="match status" value="1"/>
</dbReference>
<gene>
    <name evidence="1" type="ORF">FIBSPDRAFT_905332</name>
</gene>
<keyword evidence="2" id="KW-1185">Reference proteome</keyword>
<name>A0A167TK74_9AGAM</name>
<dbReference type="AlphaFoldDB" id="A0A167TK74"/>
<accession>A0A167TK74</accession>
<evidence type="ECO:0008006" key="3">
    <source>
        <dbReference type="Google" id="ProtNLM"/>
    </source>
</evidence>
<evidence type="ECO:0000313" key="1">
    <source>
        <dbReference type="EMBL" id="KZP03021.1"/>
    </source>
</evidence>
<organism evidence="1 2">
    <name type="scientific">Athelia psychrophila</name>
    <dbReference type="NCBI Taxonomy" id="1759441"/>
    <lineage>
        <taxon>Eukaryota</taxon>
        <taxon>Fungi</taxon>
        <taxon>Dikarya</taxon>
        <taxon>Basidiomycota</taxon>
        <taxon>Agaricomycotina</taxon>
        <taxon>Agaricomycetes</taxon>
        <taxon>Agaricomycetidae</taxon>
        <taxon>Atheliales</taxon>
        <taxon>Atheliaceae</taxon>
        <taxon>Athelia</taxon>
    </lineage>
</organism>
<proteinExistence type="predicted"/>
<reference evidence="1 2" key="1">
    <citation type="journal article" date="2016" name="Mol. Biol. Evol.">
        <title>Comparative Genomics of Early-Diverging Mushroom-Forming Fungi Provides Insights into the Origins of Lignocellulose Decay Capabilities.</title>
        <authorList>
            <person name="Nagy L.G."/>
            <person name="Riley R."/>
            <person name="Tritt A."/>
            <person name="Adam C."/>
            <person name="Daum C."/>
            <person name="Floudas D."/>
            <person name="Sun H."/>
            <person name="Yadav J.S."/>
            <person name="Pangilinan J."/>
            <person name="Larsson K.H."/>
            <person name="Matsuura K."/>
            <person name="Barry K."/>
            <person name="Labutti K."/>
            <person name="Kuo R."/>
            <person name="Ohm R.A."/>
            <person name="Bhattacharya S.S."/>
            <person name="Shirouzu T."/>
            <person name="Yoshinaga Y."/>
            <person name="Martin F.M."/>
            <person name="Grigoriev I.V."/>
            <person name="Hibbett D.S."/>
        </authorList>
    </citation>
    <scope>NUCLEOTIDE SEQUENCE [LARGE SCALE GENOMIC DNA]</scope>
    <source>
        <strain evidence="1 2">CBS 109695</strain>
    </source>
</reference>